<dbReference type="GO" id="GO:0016491">
    <property type="term" value="F:oxidoreductase activity"/>
    <property type="evidence" value="ECO:0007669"/>
    <property type="project" value="UniProtKB-KW"/>
</dbReference>
<dbReference type="InterPro" id="IPR012951">
    <property type="entry name" value="BBE"/>
</dbReference>
<feature type="signal peptide" evidence="4">
    <location>
        <begin position="1"/>
        <end position="20"/>
    </location>
</feature>
<dbReference type="Gene3D" id="3.30.465.10">
    <property type="match status" value="2"/>
</dbReference>
<organism evidence="6">
    <name type="scientific">Eremomyces bilateralis CBS 781.70</name>
    <dbReference type="NCBI Taxonomy" id="1392243"/>
    <lineage>
        <taxon>Eukaryota</taxon>
        <taxon>Fungi</taxon>
        <taxon>Dikarya</taxon>
        <taxon>Ascomycota</taxon>
        <taxon>Pezizomycotina</taxon>
        <taxon>Dothideomycetes</taxon>
        <taxon>Dothideomycetes incertae sedis</taxon>
        <taxon>Eremomycetales</taxon>
        <taxon>Eremomycetaceae</taxon>
        <taxon>Eremomyces</taxon>
    </lineage>
</organism>
<protein>
    <recommendedName>
        <fullName evidence="5">FAD-binding PCMH-type domain-containing protein</fullName>
    </recommendedName>
</protein>
<dbReference type="InterPro" id="IPR006094">
    <property type="entry name" value="Oxid_FAD_bind_N"/>
</dbReference>
<dbReference type="OrthoDB" id="9983560at2759"/>
<dbReference type="EMBL" id="ML975152">
    <property type="protein sequence ID" value="KAF1815079.1"/>
    <property type="molecule type" value="Genomic_DNA"/>
</dbReference>
<reference evidence="8" key="3">
    <citation type="submission" date="2025-04" db="UniProtKB">
        <authorList>
            <consortium name="RefSeq"/>
        </authorList>
    </citation>
    <scope>IDENTIFICATION</scope>
    <source>
        <strain evidence="8">CBS 781.70</strain>
    </source>
</reference>
<dbReference type="AlphaFoldDB" id="A0A6G1GB52"/>
<dbReference type="GO" id="GO:0071949">
    <property type="term" value="F:FAD binding"/>
    <property type="evidence" value="ECO:0007669"/>
    <property type="project" value="InterPro"/>
</dbReference>
<dbReference type="GeneID" id="54422320"/>
<dbReference type="Pfam" id="PF01565">
    <property type="entry name" value="FAD_binding_4"/>
    <property type="match status" value="1"/>
</dbReference>
<feature type="compositionally biased region" description="Low complexity" evidence="3">
    <location>
        <begin position="443"/>
        <end position="492"/>
    </location>
</feature>
<evidence type="ECO:0000313" key="8">
    <source>
        <dbReference type="RefSeq" id="XP_033536710.1"/>
    </source>
</evidence>
<dbReference type="InterPro" id="IPR016166">
    <property type="entry name" value="FAD-bd_PCMH"/>
</dbReference>
<feature type="region of interest" description="Disordered" evidence="3">
    <location>
        <begin position="721"/>
        <end position="763"/>
    </location>
</feature>
<comment type="similarity">
    <text evidence="1">Belongs to the oxygen-dependent FAD-linked oxidoreductase family.</text>
</comment>
<dbReference type="Pfam" id="PF08031">
    <property type="entry name" value="BBE"/>
    <property type="match status" value="1"/>
</dbReference>
<name>A0A6G1GB52_9PEZI</name>
<feature type="compositionally biased region" description="Low complexity" evidence="3">
    <location>
        <begin position="742"/>
        <end position="754"/>
    </location>
</feature>
<gene>
    <name evidence="6 8" type="ORF">P152DRAFT_480166</name>
</gene>
<evidence type="ECO:0000313" key="6">
    <source>
        <dbReference type="EMBL" id="KAF1815079.1"/>
    </source>
</evidence>
<dbReference type="Proteomes" id="UP000504638">
    <property type="component" value="Unplaced"/>
</dbReference>
<reference evidence="6 8" key="1">
    <citation type="submission" date="2020-01" db="EMBL/GenBank/DDBJ databases">
        <authorList>
            <consortium name="DOE Joint Genome Institute"/>
            <person name="Haridas S."/>
            <person name="Albert R."/>
            <person name="Binder M."/>
            <person name="Bloem J."/>
            <person name="Labutti K."/>
            <person name="Salamov A."/>
            <person name="Andreopoulos B."/>
            <person name="Baker S.E."/>
            <person name="Barry K."/>
            <person name="Bills G."/>
            <person name="Bluhm B.H."/>
            <person name="Cannon C."/>
            <person name="Castanera R."/>
            <person name="Culley D.E."/>
            <person name="Daum C."/>
            <person name="Ezra D."/>
            <person name="Gonzalez J.B."/>
            <person name="Henrissat B."/>
            <person name="Kuo A."/>
            <person name="Liang C."/>
            <person name="Lipzen A."/>
            <person name="Lutzoni F."/>
            <person name="Magnuson J."/>
            <person name="Mondo S."/>
            <person name="Nolan M."/>
            <person name="Ohm R."/>
            <person name="Pangilinan J."/>
            <person name="Park H.-J."/>
            <person name="Ramirez L."/>
            <person name="Alfaro M."/>
            <person name="Sun H."/>
            <person name="Tritt A."/>
            <person name="Yoshinaga Y."/>
            <person name="Zwiers L.-H."/>
            <person name="Turgeon B.G."/>
            <person name="Goodwin S.B."/>
            <person name="Spatafora J.W."/>
            <person name="Crous P.W."/>
            <person name="Grigoriev I.V."/>
        </authorList>
    </citation>
    <scope>NUCLEOTIDE SEQUENCE</scope>
    <source>
        <strain evidence="6 8">CBS 781.70</strain>
    </source>
</reference>
<accession>A0A6G1GB52</accession>
<dbReference type="InterPro" id="IPR050432">
    <property type="entry name" value="FAD-linked_Oxidoreductases_BP"/>
</dbReference>
<dbReference type="SUPFAM" id="SSF56176">
    <property type="entry name" value="FAD-binding/transporter-associated domain-like"/>
    <property type="match status" value="1"/>
</dbReference>
<feature type="compositionally biased region" description="Basic and acidic residues" evidence="3">
    <location>
        <begin position="336"/>
        <end position="391"/>
    </location>
</feature>
<dbReference type="PANTHER" id="PTHR13878:SF91">
    <property type="entry name" value="FAD BINDING DOMAIN PROTEIN (AFU_ORTHOLOGUE AFUA_6G12070)-RELATED"/>
    <property type="match status" value="1"/>
</dbReference>
<evidence type="ECO:0000256" key="3">
    <source>
        <dbReference type="SAM" id="MobiDB-lite"/>
    </source>
</evidence>
<sequence length="763" mass="78271">MKVTLLLLSGSLAAAQLAPAAPAGCKLLPGDANWPADTVWKQALPEVVARGPQENITRPDYRIDAESSADVIAAVKFASQHNVRLSILNSGHDFLGRADAPSGLALSVGMLKGIRALPSFTPSAQGAQSAAGATANVIKPAAGTQAAVTIGAGVTTQELNDALEGSGLFTMGAAHVLEYKVVTADGQLRVANAVTNSDLFWALRGGGGGTFGVVVEATIKAFPSPKVSLIAFFLNTTDYNDHKSIYPTLAYMHQEFKQLNEKGNSGYYFMFNNAVKGTFINGDDGVTPASLNETWQPVLQRMANMPGMNPKTLVVSTKEFSNFKQFYDGAFGSAAGHDHGATEETGGHDHASEPTEATGGHDHASEPTEAAGGHDHAAEPTEPAGGHDHGTETAGTTEPSTPAAGGHEHGAETAGTETAGGHDHDLGSIPSAAPTSAPLEWVGTGLSGSSSTGLADPSGLLPVGGAPVGGASPPSAPSTPSTGSSTTPASPGTGAGSGLSGLFSGSGGLSSLFGSGSSGGGLSSLFSGLFGGQGGTSKSKKSDIPEVEARELDMDLSPGFLKNLLRRHGDEAMSNAMGIIPLDSRLLGEKELSSPQLAEALEKSMPDMVAGQIRGHLIGGGKVLTQGQDTSVLPAWRKSYVHLIGTGVGFPDVSGLKALDPTMGAYSNEASIKEPNWKQTFWGSNYNRLSEVKTKYDPNQVFWVTPGINADQMVVNNGRLCKATGPSTNSRVPPENDNKNYGGQSSGDDSGDGSPFPLLYQGA</sequence>
<reference evidence="8" key="2">
    <citation type="submission" date="2020-04" db="EMBL/GenBank/DDBJ databases">
        <authorList>
            <consortium name="NCBI Genome Project"/>
        </authorList>
    </citation>
    <scope>NUCLEOTIDE SEQUENCE</scope>
    <source>
        <strain evidence="8">CBS 781.70</strain>
    </source>
</reference>
<evidence type="ECO:0000256" key="1">
    <source>
        <dbReference type="ARBA" id="ARBA00005466"/>
    </source>
</evidence>
<keyword evidence="7" id="KW-1185">Reference proteome</keyword>
<feature type="region of interest" description="Disordered" evidence="3">
    <location>
        <begin position="334"/>
        <end position="499"/>
    </location>
</feature>
<evidence type="ECO:0000313" key="7">
    <source>
        <dbReference type="Proteomes" id="UP000504638"/>
    </source>
</evidence>
<dbReference type="RefSeq" id="XP_033536710.1">
    <property type="nucleotide sequence ID" value="XM_033681750.1"/>
</dbReference>
<dbReference type="InterPro" id="IPR016169">
    <property type="entry name" value="FAD-bd_PCMH_sub2"/>
</dbReference>
<dbReference type="PANTHER" id="PTHR13878">
    <property type="entry name" value="GULONOLACTONE OXIDASE"/>
    <property type="match status" value="1"/>
</dbReference>
<dbReference type="PROSITE" id="PS51387">
    <property type="entry name" value="FAD_PCMH"/>
    <property type="match status" value="1"/>
</dbReference>
<evidence type="ECO:0000259" key="5">
    <source>
        <dbReference type="PROSITE" id="PS51387"/>
    </source>
</evidence>
<evidence type="ECO:0000256" key="2">
    <source>
        <dbReference type="ARBA" id="ARBA00023002"/>
    </source>
</evidence>
<keyword evidence="2" id="KW-0560">Oxidoreductase</keyword>
<dbReference type="InterPro" id="IPR036318">
    <property type="entry name" value="FAD-bd_PCMH-like_sf"/>
</dbReference>
<feature type="chain" id="PRO_5044631969" description="FAD-binding PCMH-type domain-containing protein" evidence="4">
    <location>
        <begin position="21"/>
        <end position="763"/>
    </location>
</feature>
<proteinExistence type="inferred from homology"/>
<feature type="domain" description="FAD-binding PCMH-type" evidence="5">
    <location>
        <begin position="55"/>
        <end position="224"/>
    </location>
</feature>
<keyword evidence="4" id="KW-0732">Signal</keyword>
<evidence type="ECO:0000256" key="4">
    <source>
        <dbReference type="SAM" id="SignalP"/>
    </source>
</evidence>